<dbReference type="SMART" id="SM00849">
    <property type="entry name" value="Lactamase_B"/>
    <property type="match status" value="1"/>
</dbReference>
<dbReference type="AlphaFoldDB" id="A0A369TGE2"/>
<proteinExistence type="predicted"/>
<evidence type="ECO:0000313" key="3">
    <source>
        <dbReference type="Proteomes" id="UP000253941"/>
    </source>
</evidence>
<dbReference type="InterPro" id="IPR001279">
    <property type="entry name" value="Metallo-B-lactamas"/>
</dbReference>
<dbReference type="Pfam" id="PF12706">
    <property type="entry name" value="Lactamase_B_2"/>
    <property type="match status" value="1"/>
</dbReference>
<dbReference type="EMBL" id="QPMH01000003">
    <property type="protein sequence ID" value="RDD63197.1"/>
    <property type="molecule type" value="Genomic_DNA"/>
</dbReference>
<name>A0A369TGE2_9PROT</name>
<dbReference type="Proteomes" id="UP000253941">
    <property type="component" value="Unassembled WGS sequence"/>
</dbReference>
<keyword evidence="2" id="KW-0378">Hydrolase</keyword>
<dbReference type="Gene3D" id="3.60.15.10">
    <property type="entry name" value="Ribonuclease Z/Hydroxyacylglutathione hydrolase-like"/>
    <property type="match status" value="1"/>
</dbReference>
<keyword evidence="3" id="KW-1185">Reference proteome</keyword>
<reference evidence="2 3" key="1">
    <citation type="submission" date="2018-07" db="EMBL/GenBank/DDBJ databases">
        <title>Venubactetium sediminum gen. nov., sp. nov., isolated from a marine solar saltern.</title>
        <authorList>
            <person name="Wang S."/>
        </authorList>
    </citation>
    <scope>NUCLEOTIDE SEQUENCE [LARGE SCALE GENOMIC DNA]</scope>
    <source>
        <strain evidence="2 3">WD2A32</strain>
    </source>
</reference>
<feature type="domain" description="Metallo-beta-lactamase" evidence="1">
    <location>
        <begin position="21"/>
        <end position="178"/>
    </location>
</feature>
<accession>A0A369TGE2</accession>
<dbReference type="PANTHER" id="PTHR42663:SF6">
    <property type="entry name" value="HYDROLASE C777.06C-RELATED"/>
    <property type="match status" value="1"/>
</dbReference>
<comment type="caution">
    <text evidence="2">The sequence shown here is derived from an EMBL/GenBank/DDBJ whole genome shotgun (WGS) entry which is preliminary data.</text>
</comment>
<protein>
    <submittedName>
        <fullName evidence="2">MBL fold metallo-hydrolase</fullName>
    </submittedName>
</protein>
<gene>
    <name evidence="2" type="ORF">DRB17_05375</name>
</gene>
<dbReference type="SUPFAM" id="SSF56281">
    <property type="entry name" value="Metallo-hydrolase/oxidoreductase"/>
    <property type="match status" value="1"/>
</dbReference>
<organism evidence="2 3">
    <name type="scientific">Ferruginivarius sediminum</name>
    <dbReference type="NCBI Taxonomy" id="2661937"/>
    <lineage>
        <taxon>Bacteria</taxon>
        <taxon>Pseudomonadati</taxon>
        <taxon>Pseudomonadota</taxon>
        <taxon>Alphaproteobacteria</taxon>
        <taxon>Rhodospirillales</taxon>
        <taxon>Rhodospirillaceae</taxon>
        <taxon>Ferruginivarius</taxon>
    </lineage>
</organism>
<dbReference type="RefSeq" id="WP_114581148.1">
    <property type="nucleotide sequence ID" value="NZ_QPMH01000003.1"/>
</dbReference>
<evidence type="ECO:0000313" key="2">
    <source>
        <dbReference type="EMBL" id="RDD63197.1"/>
    </source>
</evidence>
<dbReference type="PANTHER" id="PTHR42663">
    <property type="entry name" value="HYDROLASE C777.06C-RELATED-RELATED"/>
    <property type="match status" value="1"/>
</dbReference>
<dbReference type="InterPro" id="IPR036866">
    <property type="entry name" value="RibonucZ/Hydroxyglut_hydro"/>
</dbReference>
<sequence>MRLTFLGTRAYIDIAKRGHQRHSAAMLEHRGARVMIDCGEDWRGRVCDLKPDAIILTHAHPDHAFGLKDGAPCPVYATQVTWDYIDDFPIAERRTVTERRPVEFRGIVFEAFGVEHSTRCPAVGYRITTGGEVLFYVPDVAYIHERAAALDDVALYVGDGATLERPLIRKADDHLVGHAPVRQQLTWCATEGVPSAIFTHCGKDVVGHDGRKVAGTLRALANARGVSARFAHDGMEVDLD</sequence>
<evidence type="ECO:0000259" key="1">
    <source>
        <dbReference type="SMART" id="SM00849"/>
    </source>
</evidence>
<dbReference type="GO" id="GO:0016787">
    <property type="term" value="F:hydrolase activity"/>
    <property type="evidence" value="ECO:0007669"/>
    <property type="project" value="UniProtKB-KW"/>
</dbReference>